<keyword evidence="1" id="KW-0472">Membrane</keyword>
<evidence type="ECO:0000313" key="3">
    <source>
        <dbReference type="Proteomes" id="UP001183643"/>
    </source>
</evidence>
<evidence type="ECO:0000256" key="1">
    <source>
        <dbReference type="SAM" id="Phobius"/>
    </source>
</evidence>
<reference evidence="2" key="1">
    <citation type="submission" date="2023-07" db="EMBL/GenBank/DDBJ databases">
        <title>Sequencing the genomes of 1000 actinobacteria strains.</title>
        <authorList>
            <person name="Klenk H.-P."/>
        </authorList>
    </citation>
    <scope>NUCLEOTIDE SEQUENCE</scope>
    <source>
        <strain evidence="2">DSM 44707</strain>
    </source>
</reference>
<dbReference type="Proteomes" id="UP001183643">
    <property type="component" value="Unassembled WGS sequence"/>
</dbReference>
<dbReference type="AlphaFoldDB" id="A0AAE4C992"/>
<organism evidence="2 3">
    <name type="scientific">Catenuloplanes atrovinosus</name>
    <dbReference type="NCBI Taxonomy" id="137266"/>
    <lineage>
        <taxon>Bacteria</taxon>
        <taxon>Bacillati</taxon>
        <taxon>Actinomycetota</taxon>
        <taxon>Actinomycetes</taxon>
        <taxon>Micromonosporales</taxon>
        <taxon>Micromonosporaceae</taxon>
        <taxon>Catenuloplanes</taxon>
    </lineage>
</organism>
<gene>
    <name evidence="2" type="ORF">J2S41_001352</name>
</gene>
<name>A0AAE4C992_9ACTN</name>
<feature type="transmembrane region" description="Helical" evidence="1">
    <location>
        <begin position="38"/>
        <end position="57"/>
    </location>
</feature>
<comment type="caution">
    <text evidence="2">The sequence shown here is derived from an EMBL/GenBank/DDBJ whole genome shotgun (WGS) entry which is preliminary data.</text>
</comment>
<sequence>MTTPEHERPGLNRFERRRERIVAEVQANRRGEYRVPTWVYATILGLIVAGWVIFVIVG</sequence>
<keyword evidence="1" id="KW-0812">Transmembrane</keyword>
<dbReference type="EMBL" id="JAVDYB010000001">
    <property type="protein sequence ID" value="MDR7274574.1"/>
    <property type="molecule type" value="Genomic_DNA"/>
</dbReference>
<proteinExistence type="predicted"/>
<keyword evidence="3" id="KW-1185">Reference proteome</keyword>
<evidence type="ECO:0000313" key="2">
    <source>
        <dbReference type="EMBL" id="MDR7274574.1"/>
    </source>
</evidence>
<dbReference type="RefSeq" id="WP_310364462.1">
    <property type="nucleotide sequence ID" value="NZ_JAVDYB010000001.1"/>
</dbReference>
<protein>
    <submittedName>
        <fullName evidence="2">Uncharacterized protein</fullName>
    </submittedName>
</protein>
<keyword evidence="1" id="KW-1133">Transmembrane helix</keyword>
<accession>A0AAE4C992</accession>